<feature type="domain" description="GAF" evidence="1">
    <location>
        <begin position="95"/>
        <end position="235"/>
    </location>
</feature>
<dbReference type="Gene3D" id="3.30.450.40">
    <property type="match status" value="1"/>
</dbReference>
<name>A0A3B0RDT4_9ZZZZ</name>
<protein>
    <recommendedName>
        <fullName evidence="1">GAF domain-containing protein</fullName>
    </recommendedName>
</protein>
<dbReference type="SMART" id="SM00065">
    <property type="entry name" value="GAF"/>
    <property type="match status" value="1"/>
</dbReference>
<organism evidence="2">
    <name type="scientific">hydrothermal vent metagenome</name>
    <dbReference type="NCBI Taxonomy" id="652676"/>
    <lineage>
        <taxon>unclassified sequences</taxon>
        <taxon>metagenomes</taxon>
        <taxon>ecological metagenomes</taxon>
    </lineage>
</organism>
<evidence type="ECO:0000259" key="1">
    <source>
        <dbReference type="SMART" id="SM00065"/>
    </source>
</evidence>
<dbReference type="InterPro" id="IPR029016">
    <property type="entry name" value="GAF-like_dom_sf"/>
</dbReference>
<dbReference type="SUPFAM" id="SSF55781">
    <property type="entry name" value="GAF domain-like"/>
    <property type="match status" value="1"/>
</dbReference>
<dbReference type="EMBL" id="UOEA01000030">
    <property type="protein sequence ID" value="VAV82843.1"/>
    <property type="molecule type" value="Genomic_DNA"/>
</dbReference>
<dbReference type="AlphaFoldDB" id="A0A3B0RDT4"/>
<accession>A0A3B0RDT4</accession>
<evidence type="ECO:0000313" key="2">
    <source>
        <dbReference type="EMBL" id="VAV82843.1"/>
    </source>
</evidence>
<sequence>MTEQIVRCRRCGSKMGSKRLDDFKVKFVCKCGFSEFKPAPSRSKAINPNYSSDSLIPLKFDETGQFFFEHKRADRERMEIITLEEISMLSSSDYDLDEVLKNVCQKMAKRLGVDICTIYLWDGSALVLRATYGLSQDAVGKAKLLIGQGITGSAVEAKKPLLIANVSEDERYKYFPETKEEQYKIKTMYSYPIFVDDKPFGVLNAQTVVLKEFHEDEIYFISVIANLVLGAVKMRKKI</sequence>
<dbReference type="InterPro" id="IPR003018">
    <property type="entry name" value="GAF"/>
</dbReference>
<dbReference type="Pfam" id="PF01590">
    <property type="entry name" value="GAF"/>
    <property type="match status" value="1"/>
</dbReference>
<proteinExistence type="predicted"/>
<reference evidence="2" key="1">
    <citation type="submission" date="2018-06" db="EMBL/GenBank/DDBJ databases">
        <authorList>
            <person name="Zhirakovskaya E."/>
        </authorList>
    </citation>
    <scope>NUCLEOTIDE SEQUENCE</scope>
</reference>
<gene>
    <name evidence="2" type="ORF">MNBD_DELTA01-252</name>
</gene>